<evidence type="ECO:0000256" key="4">
    <source>
        <dbReference type="ARBA" id="ARBA00022989"/>
    </source>
</evidence>
<keyword evidence="5" id="KW-0472">Membrane</keyword>
<dbReference type="PANTHER" id="PTHR12428">
    <property type="entry name" value="OXA1"/>
    <property type="match status" value="1"/>
</dbReference>
<dbReference type="Proteomes" id="UP001177003">
    <property type="component" value="Chromosome 3"/>
</dbReference>
<organism evidence="6 7">
    <name type="scientific">Lactuca saligna</name>
    <name type="common">Willowleaf lettuce</name>
    <dbReference type="NCBI Taxonomy" id="75948"/>
    <lineage>
        <taxon>Eukaryota</taxon>
        <taxon>Viridiplantae</taxon>
        <taxon>Streptophyta</taxon>
        <taxon>Embryophyta</taxon>
        <taxon>Tracheophyta</taxon>
        <taxon>Spermatophyta</taxon>
        <taxon>Magnoliopsida</taxon>
        <taxon>eudicotyledons</taxon>
        <taxon>Gunneridae</taxon>
        <taxon>Pentapetalae</taxon>
        <taxon>asterids</taxon>
        <taxon>campanulids</taxon>
        <taxon>Asterales</taxon>
        <taxon>Asteraceae</taxon>
        <taxon>Cichorioideae</taxon>
        <taxon>Cichorieae</taxon>
        <taxon>Lactucinae</taxon>
        <taxon>Lactuca</taxon>
    </lineage>
</organism>
<evidence type="ECO:0000256" key="1">
    <source>
        <dbReference type="ARBA" id="ARBA00004141"/>
    </source>
</evidence>
<evidence type="ECO:0000256" key="2">
    <source>
        <dbReference type="ARBA" id="ARBA00010583"/>
    </source>
</evidence>
<evidence type="ECO:0000313" key="6">
    <source>
        <dbReference type="EMBL" id="CAI9274912.1"/>
    </source>
</evidence>
<dbReference type="GO" id="GO:0005743">
    <property type="term" value="C:mitochondrial inner membrane"/>
    <property type="evidence" value="ECO:0007669"/>
    <property type="project" value="TreeGrafter"/>
</dbReference>
<keyword evidence="4" id="KW-1133">Transmembrane helix</keyword>
<gene>
    <name evidence="6" type="ORF">LSALG_LOCUS14961</name>
</gene>
<dbReference type="EMBL" id="OX465079">
    <property type="protein sequence ID" value="CAI9274912.1"/>
    <property type="molecule type" value="Genomic_DNA"/>
</dbReference>
<proteinExistence type="inferred from homology"/>
<accession>A0AA35YJ94</accession>
<reference evidence="6" key="1">
    <citation type="submission" date="2023-04" db="EMBL/GenBank/DDBJ databases">
        <authorList>
            <person name="Vijverberg K."/>
            <person name="Xiong W."/>
            <person name="Schranz E."/>
        </authorList>
    </citation>
    <scope>NUCLEOTIDE SEQUENCE</scope>
</reference>
<evidence type="ECO:0000256" key="5">
    <source>
        <dbReference type="ARBA" id="ARBA00023136"/>
    </source>
</evidence>
<keyword evidence="7" id="KW-1185">Reference proteome</keyword>
<comment type="subcellular location">
    <subcellularLocation>
        <location evidence="1">Membrane</location>
        <topology evidence="1">Multi-pass membrane protein</topology>
    </subcellularLocation>
</comment>
<dbReference type="AlphaFoldDB" id="A0AA35YJ94"/>
<dbReference type="PANTHER" id="PTHR12428:SF34">
    <property type="entry name" value="MITOCHONDRIAL INNER MEMBRANE PROTEIN OXA1-LIKE"/>
    <property type="match status" value="1"/>
</dbReference>
<dbReference type="GO" id="GO:0032979">
    <property type="term" value="P:protein insertion into mitochondrial inner membrane from matrix"/>
    <property type="evidence" value="ECO:0007669"/>
    <property type="project" value="TreeGrafter"/>
</dbReference>
<evidence type="ECO:0000256" key="3">
    <source>
        <dbReference type="ARBA" id="ARBA00022692"/>
    </source>
</evidence>
<name>A0AA35YJ94_LACSI</name>
<protein>
    <submittedName>
        <fullName evidence="6">Uncharacterized protein</fullName>
    </submittedName>
</protein>
<keyword evidence="3" id="KW-0812">Transmembrane</keyword>
<dbReference type="InterPro" id="IPR001708">
    <property type="entry name" value="YidC/ALB3/OXA1/COX18"/>
</dbReference>
<sequence length="193" mass="21387">MAYRRSLTTSAKLLTRQRFAPSFSCTHHEDDCNNSHSDEKVKSFLQSRSYGNNTNSWLGFGSGMSFRDPKGSQFLHVTSGFLLARHMSTTNVDGDGEEKIECMADKTMEVVSSQATAVNEVAVAAADSWPSVAALQWASIVITTLVIRTLSIPLMINQLKATSKLTSLRPELGQIKQEMQDRVRASDFFFDVV</sequence>
<evidence type="ECO:0000313" key="7">
    <source>
        <dbReference type="Proteomes" id="UP001177003"/>
    </source>
</evidence>
<comment type="similarity">
    <text evidence="2">Belongs to the OXA1/ALB3/YidC (TC 2.A.9.2) family.</text>
</comment>
<dbReference type="GO" id="GO:0032977">
    <property type="term" value="F:membrane insertase activity"/>
    <property type="evidence" value="ECO:0007669"/>
    <property type="project" value="InterPro"/>
</dbReference>